<feature type="binding site" evidence="6">
    <location>
        <position position="190"/>
    </location>
    <ligand>
        <name>Zn(2+)</name>
        <dbReference type="ChEBI" id="CHEBI:29105"/>
    </ligand>
</feature>
<keyword evidence="3" id="KW-0808">Transferase</keyword>
<dbReference type="GO" id="GO:0046872">
    <property type="term" value="F:metal ion binding"/>
    <property type="evidence" value="ECO:0007669"/>
    <property type="project" value="UniProtKB-KW"/>
</dbReference>
<evidence type="ECO:0000256" key="4">
    <source>
        <dbReference type="ARBA" id="ARBA00023027"/>
    </source>
</evidence>
<dbReference type="Proteomes" id="UP000054549">
    <property type="component" value="Unassembled WGS sequence"/>
</dbReference>
<dbReference type="Gene3D" id="3.30.1600.10">
    <property type="entry name" value="SIR2/SIRT2 'Small Domain"/>
    <property type="match status" value="1"/>
</dbReference>
<feature type="binding site" evidence="6">
    <location>
        <position position="187"/>
    </location>
    <ligand>
        <name>Zn(2+)</name>
        <dbReference type="ChEBI" id="CHEBI:29105"/>
    </ligand>
</feature>
<keyword evidence="4" id="KW-0520">NAD</keyword>
<evidence type="ECO:0000256" key="3">
    <source>
        <dbReference type="ARBA" id="ARBA00022679"/>
    </source>
</evidence>
<comment type="similarity">
    <text evidence="2">Belongs to the sirtuin family. Class I subfamily.</text>
</comment>
<dbReference type="InParanoid" id="A0A0C2X037"/>
<evidence type="ECO:0000256" key="6">
    <source>
        <dbReference type="PROSITE-ProRule" id="PRU00236"/>
    </source>
</evidence>
<comment type="subcellular location">
    <subcellularLocation>
        <location evidence="1">Mitochondrion</location>
    </subcellularLocation>
</comment>
<dbReference type="OrthoDB" id="2919105at2759"/>
<feature type="domain" description="Deacetylase sirtuin-type" evidence="8">
    <location>
        <begin position="23"/>
        <end position="361"/>
    </location>
</feature>
<proteinExistence type="inferred from homology"/>
<dbReference type="STRING" id="946122.A0A0C2X037"/>
<dbReference type="PANTHER" id="PTHR11085:SF15">
    <property type="entry name" value="NAD-DEPENDENT HISTONE DEACETYLASE HST4"/>
    <property type="match status" value="1"/>
</dbReference>
<keyword evidence="5" id="KW-0496">Mitochondrion</keyword>
<dbReference type="AlphaFoldDB" id="A0A0C2X037"/>
<evidence type="ECO:0000313" key="10">
    <source>
        <dbReference type="Proteomes" id="UP000054549"/>
    </source>
</evidence>
<reference evidence="9 10" key="1">
    <citation type="submission" date="2014-04" db="EMBL/GenBank/DDBJ databases">
        <title>Evolutionary Origins and Diversification of the Mycorrhizal Mutualists.</title>
        <authorList>
            <consortium name="DOE Joint Genome Institute"/>
            <consortium name="Mycorrhizal Genomics Consortium"/>
            <person name="Kohler A."/>
            <person name="Kuo A."/>
            <person name="Nagy L.G."/>
            <person name="Floudas D."/>
            <person name="Copeland A."/>
            <person name="Barry K.W."/>
            <person name="Cichocki N."/>
            <person name="Veneault-Fourrey C."/>
            <person name="LaButti K."/>
            <person name="Lindquist E.A."/>
            <person name="Lipzen A."/>
            <person name="Lundell T."/>
            <person name="Morin E."/>
            <person name="Murat C."/>
            <person name="Riley R."/>
            <person name="Ohm R."/>
            <person name="Sun H."/>
            <person name="Tunlid A."/>
            <person name="Henrissat B."/>
            <person name="Grigoriev I.V."/>
            <person name="Hibbett D.S."/>
            <person name="Martin F."/>
        </authorList>
    </citation>
    <scope>NUCLEOTIDE SEQUENCE [LARGE SCALE GENOMIC DNA]</scope>
    <source>
        <strain evidence="9 10">Koide BX008</strain>
    </source>
</reference>
<dbReference type="InterPro" id="IPR029035">
    <property type="entry name" value="DHS-like_NAD/FAD-binding_dom"/>
</dbReference>
<keyword evidence="6" id="KW-0862">Zinc</keyword>
<protein>
    <recommendedName>
        <fullName evidence="8">Deacetylase sirtuin-type domain-containing protein</fullName>
    </recommendedName>
</protein>
<evidence type="ECO:0000259" key="8">
    <source>
        <dbReference type="PROSITE" id="PS50305"/>
    </source>
</evidence>
<feature type="active site" description="Proton acceptor" evidence="6">
    <location>
        <position position="179"/>
    </location>
</feature>
<gene>
    <name evidence="9" type="ORF">M378DRAFT_256300</name>
</gene>
<evidence type="ECO:0000313" key="9">
    <source>
        <dbReference type="EMBL" id="KIL67462.1"/>
    </source>
</evidence>
<organism evidence="9 10">
    <name type="scientific">Amanita muscaria (strain Koide BX008)</name>
    <dbReference type="NCBI Taxonomy" id="946122"/>
    <lineage>
        <taxon>Eukaryota</taxon>
        <taxon>Fungi</taxon>
        <taxon>Dikarya</taxon>
        <taxon>Basidiomycota</taxon>
        <taxon>Agaricomycotina</taxon>
        <taxon>Agaricomycetes</taxon>
        <taxon>Agaricomycetidae</taxon>
        <taxon>Agaricales</taxon>
        <taxon>Pluteineae</taxon>
        <taxon>Amanitaceae</taxon>
        <taxon>Amanita</taxon>
    </lineage>
</organism>
<dbReference type="PROSITE" id="PS50305">
    <property type="entry name" value="SIRTUIN"/>
    <property type="match status" value="1"/>
</dbReference>
<accession>A0A0C2X037</accession>
<dbReference type="Gene3D" id="3.40.50.1220">
    <property type="entry name" value="TPP-binding domain"/>
    <property type="match status" value="1"/>
</dbReference>
<dbReference type="GO" id="GO:0006282">
    <property type="term" value="P:regulation of DNA repair"/>
    <property type="evidence" value="ECO:0007669"/>
    <property type="project" value="TreeGrafter"/>
</dbReference>
<evidence type="ECO:0000256" key="5">
    <source>
        <dbReference type="ARBA" id="ARBA00023128"/>
    </source>
</evidence>
<dbReference type="InterPro" id="IPR026591">
    <property type="entry name" value="Sirtuin_cat_small_dom_sf"/>
</dbReference>
<keyword evidence="10" id="KW-1185">Reference proteome</keyword>
<dbReference type="SUPFAM" id="SSF52467">
    <property type="entry name" value="DHS-like NAD/FAD-binding domain"/>
    <property type="match status" value="1"/>
</dbReference>
<dbReference type="GO" id="GO:0005634">
    <property type="term" value="C:nucleus"/>
    <property type="evidence" value="ECO:0007669"/>
    <property type="project" value="TreeGrafter"/>
</dbReference>
<keyword evidence="6" id="KW-0479">Metal-binding</keyword>
<feature type="binding site" evidence="6">
    <location>
        <position position="211"/>
    </location>
    <ligand>
        <name>Zn(2+)</name>
        <dbReference type="ChEBI" id="CHEBI:29105"/>
    </ligand>
</feature>
<dbReference type="GO" id="GO:1990414">
    <property type="term" value="P:replication-born double-strand break repair via sister chromatid exchange"/>
    <property type="evidence" value="ECO:0007669"/>
    <property type="project" value="TreeGrafter"/>
</dbReference>
<dbReference type="GO" id="GO:0017136">
    <property type="term" value="F:histone deacetylase activity, NAD-dependent"/>
    <property type="evidence" value="ECO:0007669"/>
    <property type="project" value="TreeGrafter"/>
</dbReference>
<evidence type="ECO:0000256" key="2">
    <source>
        <dbReference type="ARBA" id="ARBA00006924"/>
    </source>
</evidence>
<dbReference type="GO" id="GO:0031508">
    <property type="term" value="P:pericentric heterochromatin formation"/>
    <property type="evidence" value="ECO:0007669"/>
    <property type="project" value="TreeGrafter"/>
</dbReference>
<feature type="binding site" evidence="6">
    <location>
        <position position="220"/>
    </location>
    <ligand>
        <name>Zn(2+)</name>
        <dbReference type="ChEBI" id="CHEBI:29105"/>
    </ligand>
</feature>
<dbReference type="InterPro" id="IPR003000">
    <property type="entry name" value="Sirtuin"/>
</dbReference>
<dbReference type="PANTHER" id="PTHR11085">
    <property type="entry name" value="NAD-DEPENDENT PROTEIN DEACYLASE SIRTUIN-5, MITOCHONDRIAL-RELATED"/>
    <property type="match status" value="1"/>
</dbReference>
<dbReference type="InterPro" id="IPR026590">
    <property type="entry name" value="Ssirtuin_cat_dom"/>
</dbReference>
<dbReference type="GO" id="GO:0070403">
    <property type="term" value="F:NAD+ binding"/>
    <property type="evidence" value="ECO:0007669"/>
    <property type="project" value="InterPro"/>
</dbReference>
<dbReference type="EMBL" id="KN818231">
    <property type="protein sequence ID" value="KIL67462.1"/>
    <property type="molecule type" value="Genomic_DNA"/>
</dbReference>
<dbReference type="Pfam" id="PF02146">
    <property type="entry name" value="SIR2"/>
    <property type="match status" value="2"/>
</dbReference>
<dbReference type="GO" id="GO:0000122">
    <property type="term" value="P:negative regulation of transcription by RNA polymerase II"/>
    <property type="evidence" value="ECO:0007669"/>
    <property type="project" value="TreeGrafter"/>
</dbReference>
<dbReference type="HOGENOM" id="CLU_021544_3_0_1"/>
<sequence>MTLLVPLEPSTSSAPGPSFLRHSKSPDTDLEAVVKAIIKAKRIVVICGAGISVQAGIPAFRSPEGLFKSVKGDNLVSGKDLFDASVFTSEHSTSLFCQMIAQLSELSKAAEPTTFHRLLRTLDDSGKLLRVYTQNIDSIERKCGLSFGIPAFKDRYKGKYRLNSKLSSAQILPRCVPLHGTLELVHCQLCNHSFPLEDHLPSLTQGLPPQCPECTMSDQCRELAGKRSRGVGRLRPSVVLYNEVHRDGEDVGEIIREDSTGSSTGKGRSVADLLLVVGTSLRVLGTKRMVREFAKAVHGRRPSSCPSPADPSAIKTVYLNLEFPVPARDWNGVFDVWLRGDAQEFAVLLDQEIRRRQCLTQRKRRAKEGSSYDEQSQAREKECQVSLSRLSILRTCLQRNCIFAYQLVTRRNFVKEIHSQ</sequence>
<dbReference type="InterPro" id="IPR050134">
    <property type="entry name" value="NAD-dep_sirtuin_deacylases"/>
</dbReference>
<feature type="region of interest" description="Disordered" evidence="7">
    <location>
        <begin position="1"/>
        <end position="23"/>
    </location>
</feature>
<evidence type="ECO:0000256" key="1">
    <source>
        <dbReference type="ARBA" id="ARBA00004173"/>
    </source>
</evidence>
<evidence type="ECO:0000256" key="7">
    <source>
        <dbReference type="SAM" id="MobiDB-lite"/>
    </source>
</evidence>
<dbReference type="GO" id="GO:0031934">
    <property type="term" value="C:mating-type region heterochromatin"/>
    <property type="evidence" value="ECO:0007669"/>
    <property type="project" value="TreeGrafter"/>
</dbReference>
<dbReference type="FunCoup" id="A0A0C2X037">
    <property type="interactions" value="58"/>
</dbReference>
<dbReference type="GO" id="GO:0005739">
    <property type="term" value="C:mitochondrion"/>
    <property type="evidence" value="ECO:0007669"/>
    <property type="project" value="UniProtKB-SubCell"/>
</dbReference>
<name>A0A0C2X037_AMAMK</name>